<dbReference type="AlphaFoldDB" id="A0A7Z0LML4"/>
<dbReference type="NCBIfam" id="TIGR00254">
    <property type="entry name" value="GGDEF"/>
    <property type="match status" value="1"/>
</dbReference>
<sequence length="445" mass="50739">MAIEHSTHNEKDVVEAADITLLRRYQATFTQSREAILFFQHGRIFDCNPAALALFRIQDREQIAKLDIVTLSPRTQPSGQRSDIEGNVHIKQALNVGQVLFDWQMRDLDGRDFPAEVMLYRLDLPEGTVLQATVRDTSEHQAQRQALLQREQDLLEAQRIARLGNWISDFERGEIRWCEQIYQMFGRPQGERITHAIFMQAVHPDDRKRVQTAFDAAMRGAPYDITHRVVHPDGSVRTLHQRGQIEFSPDGQARRMVGTIQDITEQKRLEAELEHNAITDHLTGAFNRKRFDEEIEKALARRRRHSVSTALILLDIDHFKPVNDTHGHDVGDQVLVELTQLIQTSLRVPDLLARWGGEEFVLLMPDTGLSEAHHLAERLRQQIASHRFSVVGTITASLGVTTLQSTDCSHSSMKRLDEALYRAKHSGRNQVIEAPPIASVCDQPH</sequence>
<dbReference type="InterPro" id="IPR013655">
    <property type="entry name" value="PAS_fold_3"/>
</dbReference>
<dbReference type="GO" id="GO:0005886">
    <property type="term" value="C:plasma membrane"/>
    <property type="evidence" value="ECO:0007669"/>
    <property type="project" value="UniProtKB-SubCell"/>
</dbReference>
<dbReference type="GO" id="GO:0000166">
    <property type="term" value="F:nucleotide binding"/>
    <property type="evidence" value="ECO:0007669"/>
    <property type="project" value="UniProtKB-KW"/>
</dbReference>
<dbReference type="SUPFAM" id="SSF55073">
    <property type="entry name" value="Nucleotide cyclase"/>
    <property type="match status" value="1"/>
</dbReference>
<dbReference type="PANTHER" id="PTHR45138">
    <property type="entry name" value="REGULATORY COMPONENTS OF SENSORY TRANSDUCTION SYSTEM"/>
    <property type="match status" value="1"/>
</dbReference>
<dbReference type="FunFam" id="3.30.70.270:FF:000001">
    <property type="entry name" value="Diguanylate cyclase domain protein"/>
    <property type="match status" value="1"/>
</dbReference>
<dbReference type="EMBL" id="JACCDF010000012">
    <property type="protein sequence ID" value="NYS61766.1"/>
    <property type="molecule type" value="Genomic_DNA"/>
</dbReference>
<evidence type="ECO:0000313" key="16">
    <source>
        <dbReference type="EMBL" id="NYS61766.1"/>
    </source>
</evidence>
<evidence type="ECO:0000313" key="17">
    <source>
        <dbReference type="Proteomes" id="UP000586119"/>
    </source>
</evidence>
<dbReference type="Proteomes" id="UP000586119">
    <property type="component" value="Unassembled WGS sequence"/>
</dbReference>
<keyword evidence="11" id="KW-0472">Membrane</keyword>
<accession>A0A7Z0LML4</accession>
<evidence type="ECO:0000259" key="15">
    <source>
        <dbReference type="PROSITE" id="PS50887"/>
    </source>
</evidence>
<dbReference type="Pfam" id="PF08447">
    <property type="entry name" value="PAS_3"/>
    <property type="match status" value="1"/>
</dbReference>
<evidence type="ECO:0000256" key="9">
    <source>
        <dbReference type="ARBA" id="ARBA00022741"/>
    </source>
</evidence>
<dbReference type="GO" id="GO:0052621">
    <property type="term" value="F:diguanylate cyclase activity"/>
    <property type="evidence" value="ECO:0007669"/>
    <property type="project" value="UniProtKB-EC"/>
</dbReference>
<evidence type="ECO:0000256" key="7">
    <source>
        <dbReference type="ARBA" id="ARBA00022692"/>
    </source>
</evidence>
<comment type="subcellular location">
    <subcellularLocation>
        <location evidence="2">Cell inner membrane</location>
        <topology evidence="2">Multi-pass membrane protein</topology>
    </subcellularLocation>
</comment>
<feature type="domain" description="PAC" evidence="14">
    <location>
        <begin position="223"/>
        <end position="275"/>
    </location>
</feature>
<dbReference type="InterPro" id="IPR050469">
    <property type="entry name" value="Diguanylate_Cyclase"/>
</dbReference>
<dbReference type="InterPro" id="IPR035965">
    <property type="entry name" value="PAS-like_dom_sf"/>
</dbReference>
<feature type="domain" description="PAS" evidence="13">
    <location>
        <begin position="177"/>
        <end position="221"/>
    </location>
</feature>
<dbReference type="RefSeq" id="WP_179931092.1">
    <property type="nucleotide sequence ID" value="NZ_JACCDF010000012.1"/>
</dbReference>
<dbReference type="PROSITE" id="PS50887">
    <property type="entry name" value="GGDEF"/>
    <property type="match status" value="1"/>
</dbReference>
<comment type="catalytic activity">
    <reaction evidence="12">
        <text>2 GTP = 3',3'-c-di-GMP + 2 diphosphate</text>
        <dbReference type="Rhea" id="RHEA:24898"/>
        <dbReference type="ChEBI" id="CHEBI:33019"/>
        <dbReference type="ChEBI" id="CHEBI:37565"/>
        <dbReference type="ChEBI" id="CHEBI:58805"/>
        <dbReference type="EC" id="2.7.7.65"/>
    </reaction>
</comment>
<dbReference type="SMART" id="SM00086">
    <property type="entry name" value="PAC"/>
    <property type="match status" value="1"/>
</dbReference>
<keyword evidence="17" id="KW-1185">Reference proteome</keyword>
<dbReference type="PROSITE" id="PS50112">
    <property type="entry name" value="PAS"/>
    <property type="match status" value="1"/>
</dbReference>
<dbReference type="Pfam" id="PF13426">
    <property type="entry name" value="PAS_9"/>
    <property type="match status" value="1"/>
</dbReference>
<dbReference type="InterPro" id="IPR001610">
    <property type="entry name" value="PAC"/>
</dbReference>
<evidence type="ECO:0000256" key="12">
    <source>
        <dbReference type="ARBA" id="ARBA00034247"/>
    </source>
</evidence>
<dbReference type="InterPro" id="IPR000014">
    <property type="entry name" value="PAS"/>
</dbReference>
<dbReference type="PANTHER" id="PTHR45138:SF9">
    <property type="entry name" value="DIGUANYLATE CYCLASE DGCM-RELATED"/>
    <property type="match status" value="1"/>
</dbReference>
<dbReference type="InterPro" id="IPR000160">
    <property type="entry name" value="GGDEF_dom"/>
</dbReference>
<evidence type="ECO:0000256" key="8">
    <source>
        <dbReference type="ARBA" id="ARBA00022737"/>
    </source>
</evidence>
<evidence type="ECO:0000259" key="13">
    <source>
        <dbReference type="PROSITE" id="PS50112"/>
    </source>
</evidence>
<evidence type="ECO:0000259" key="14">
    <source>
        <dbReference type="PROSITE" id="PS50113"/>
    </source>
</evidence>
<dbReference type="InterPro" id="IPR000700">
    <property type="entry name" value="PAS-assoc_C"/>
</dbReference>
<evidence type="ECO:0000256" key="5">
    <source>
        <dbReference type="ARBA" id="ARBA00022519"/>
    </source>
</evidence>
<evidence type="ECO:0000256" key="1">
    <source>
        <dbReference type="ARBA" id="ARBA00001946"/>
    </source>
</evidence>
<dbReference type="CDD" id="cd01949">
    <property type="entry name" value="GGDEF"/>
    <property type="match status" value="1"/>
</dbReference>
<dbReference type="SUPFAM" id="SSF55785">
    <property type="entry name" value="PYP-like sensor domain (PAS domain)"/>
    <property type="match status" value="2"/>
</dbReference>
<keyword evidence="6" id="KW-0808">Transferase</keyword>
<dbReference type="Pfam" id="PF00990">
    <property type="entry name" value="GGDEF"/>
    <property type="match status" value="1"/>
</dbReference>
<evidence type="ECO:0000256" key="2">
    <source>
        <dbReference type="ARBA" id="ARBA00004429"/>
    </source>
</evidence>
<protein>
    <recommendedName>
        <fullName evidence="3">diguanylate cyclase</fullName>
        <ecNumber evidence="3">2.7.7.65</ecNumber>
    </recommendedName>
</protein>
<keyword evidence="9" id="KW-0547">Nucleotide-binding</keyword>
<organism evidence="16 17">
    <name type="scientific">Vreelandella salicampi</name>
    <dbReference type="NCBI Taxonomy" id="1449798"/>
    <lineage>
        <taxon>Bacteria</taxon>
        <taxon>Pseudomonadati</taxon>
        <taxon>Pseudomonadota</taxon>
        <taxon>Gammaproteobacteria</taxon>
        <taxon>Oceanospirillales</taxon>
        <taxon>Halomonadaceae</taxon>
        <taxon>Vreelandella</taxon>
    </lineage>
</organism>
<keyword evidence="10" id="KW-1133">Transmembrane helix</keyword>
<comment type="cofactor">
    <cofactor evidence="1">
        <name>Mg(2+)</name>
        <dbReference type="ChEBI" id="CHEBI:18420"/>
    </cofactor>
</comment>
<keyword evidence="8" id="KW-0677">Repeat</keyword>
<evidence type="ECO:0000256" key="3">
    <source>
        <dbReference type="ARBA" id="ARBA00012528"/>
    </source>
</evidence>
<gene>
    <name evidence="16" type="ORF">HZS81_13490</name>
</gene>
<name>A0A7Z0LML4_9GAMM</name>
<keyword evidence="5" id="KW-0997">Cell inner membrane</keyword>
<dbReference type="CDD" id="cd00130">
    <property type="entry name" value="PAS"/>
    <property type="match status" value="1"/>
</dbReference>
<dbReference type="Gene3D" id="3.30.70.270">
    <property type="match status" value="1"/>
</dbReference>
<evidence type="ECO:0000256" key="10">
    <source>
        <dbReference type="ARBA" id="ARBA00022989"/>
    </source>
</evidence>
<comment type="caution">
    <text evidence="16">The sequence shown here is derived from an EMBL/GenBank/DDBJ whole genome shotgun (WGS) entry which is preliminary data.</text>
</comment>
<proteinExistence type="predicted"/>
<reference evidence="16 17" key="1">
    <citation type="journal article" date="2015" name="Int. J. Syst. Evol. Microbiol.">
        <title>Halomonas salicampi sp. nov., a halotolerant and alkalitolerant bacterium isolated from a saltern soil.</title>
        <authorList>
            <person name="Lee J.C."/>
            <person name="Kim Y.S."/>
            <person name="Yun B.S."/>
            <person name="Whang K.S."/>
        </authorList>
    </citation>
    <scope>NUCLEOTIDE SEQUENCE [LARGE SCALE GENOMIC DNA]</scope>
    <source>
        <strain evidence="16 17">BH103</strain>
    </source>
</reference>
<dbReference type="EC" id="2.7.7.65" evidence="3"/>
<dbReference type="Gene3D" id="3.30.450.20">
    <property type="entry name" value="PAS domain"/>
    <property type="match status" value="2"/>
</dbReference>
<keyword evidence="7" id="KW-0812">Transmembrane</keyword>
<dbReference type="InterPro" id="IPR029787">
    <property type="entry name" value="Nucleotide_cyclase"/>
</dbReference>
<dbReference type="FunFam" id="2.10.70.100:FF:000001">
    <property type="entry name" value="Sensory transduction histidine kinase"/>
    <property type="match status" value="1"/>
</dbReference>
<dbReference type="SMART" id="SM00091">
    <property type="entry name" value="PAS"/>
    <property type="match status" value="2"/>
</dbReference>
<keyword evidence="4" id="KW-1003">Cell membrane</keyword>
<evidence type="ECO:0000256" key="6">
    <source>
        <dbReference type="ARBA" id="ARBA00022679"/>
    </source>
</evidence>
<dbReference type="InterPro" id="IPR043128">
    <property type="entry name" value="Rev_trsase/Diguanyl_cyclase"/>
</dbReference>
<evidence type="ECO:0000256" key="11">
    <source>
        <dbReference type="ARBA" id="ARBA00023136"/>
    </source>
</evidence>
<dbReference type="PROSITE" id="PS50113">
    <property type="entry name" value="PAC"/>
    <property type="match status" value="1"/>
</dbReference>
<evidence type="ECO:0000256" key="4">
    <source>
        <dbReference type="ARBA" id="ARBA00022475"/>
    </source>
</evidence>
<feature type="domain" description="GGDEF" evidence="15">
    <location>
        <begin position="307"/>
        <end position="436"/>
    </location>
</feature>
<dbReference type="Gene3D" id="2.10.70.100">
    <property type="match status" value="1"/>
</dbReference>
<dbReference type="NCBIfam" id="TIGR00229">
    <property type="entry name" value="sensory_box"/>
    <property type="match status" value="1"/>
</dbReference>
<dbReference type="SMART" id="SM00267">
    <property type="entry name" value="GGDEF"/>
    <property type="match status" value="1"/>
</dbReference>